<dbReference type="Gene3D" id="3.40.50.10810">
    <property type="entry name" value="Tandem AAA-ATPase domain"/>
    <property type="match status" value="1"/>
</dbReference>
<dbReference type="InterPro" id="IPR000330">
    <property type="entry name" value="SNF2_N"/>
</dbReference>
<dbReference type="FunFam" id="3.40.50.10810:FF:000031">
    <property type="entry name" value="Helicase, SNF2/RAD54 family"/>
    <property type="match status" value="1"/>
</dbReference>
<dbReference type="EMBL" id="CP045702">
    <property type="protein sequence ID" value="QNE75183.1"/>
    <property type="molecule type" value="Genomic_DNA"/>
</dbReference>
<dbReference type="Gene3D" id="3.40.50.300">
    <property type="entry name" value="P-loop containing nucleotide triphosphate hydrolases"/>
    <property type="match status" value="1"/>
</dbReference>
<evidence type="ECO:0000256" key="1">
    <source>
        <dbReference type="ARBA" id="ARBA00022801"/>
    </source>
</evidence>
<proteinExistence type="predicted"/>
<dbReference type="SMART" id="SM00490">
    <property type="entry name" value="HELICc"/>
    <property type="match status" value="1"/>
</dbReference>
<evidence type="ECO:0000313" key="5">
    <source>
        <dbReference type="EMBL" id="QNE75183.1"/>
    </source>
</evidence>
<dbReference type="AlphaFoldDB" id="A0A7G7BIL8"/>
<dbReference type="InterPro" id="IPR022138">
    <property type="entry name" value="DUF3670"/>
</dbReference>
<dbReference type="InterPro" id="IPR014001">
    <property type="entry name" value="Helicase_ATP-bd"/>
</dbReference>
<dbReference type="Pfam" id="PF00271">
    <property type="entry name" value="Helicase_C"/>
    <property type="match status" value="1"/>
</dbReference>
<dbReference type="PROSITE" id="PS51192">
    <property type="entry name" value="HELICASE_ATP_BIND_1"/>
    <property type="match status" value="1"/>
</dbReference>
<keyword evidence="5" id="KW-0347">Helicase</keyword>
<keyword evidence="1" id="KW-0378">Hydrolase</keyword>
<dbReference type="InterPro" id="IPR038718">
    <property type="entry name" value="SNF2-like_sf"/>
</dbReference>
<dbReference type="PROSITE" id="PS51194">
    <property type="entry name" value="HELICASE_CTER"/>
    <property type="match status" value="1"/>
</dbReference>
<evidence type="ECO:0000259" key="4">
    <source>
        <dbReference type="PROSITE" id="PS51194"/>
    </source>
</evidence>
<dbReference type="InterPro" id="IPR027417">
    <property type="entry name" value="P-loop_NTPase"/>
</dbReference>
<evidence type="ECO:0000259" key="3">
    <source>
        <dbReference type="PROSITE" id="PS51192"/>
    </source>
</evidence>
<dbReference type="KEGG" id="sfiy:F0344_11715"/>
<gene>
    <name evidence="5" type="ORF">F0344_11715</name>
</gene>
<feature type="domain" description="Helicase ATP-binding" evidence="3">
    <location>
        <begin position="600"/>
        <end position="760"/>
    </location>
</feature>
<evidence type="ECO:0000256" key="2">
    <source>
        <dbReference type="SAM" id="MobiDB-lite"/>
    </source>
</evidence>
<dbReference type="FunFam" id="3.40.50.300:FF:000533">
    <property type="entry name" value="Helicase, Snf2 family"/>
    <property type="match status" value="1"/>
</dbReference>
<name>A0A7G7BIL8_9ACTN</name>
<dbReference type="GO" id="GO:0004386">
    <property type="term" value="F:helicase activity"/>
    <property type="evidence" value="ECO:0007669"/>
    <property type="project" value="UniProtKB-KW"/>
</dbReference>
<accession>A0A7G7BIL8</accession>
<evidence type="ECO:0000313" key="6">
    <source>
        <dbReference type="Proteomes" id="UP000515307"/>
    </source>
</evidence>
<dbReference type="Pfam" id="PF12419">
    <property type="entry name" value="DUF3670"/>
    <property type="match status" value="1"/>
</dbReference>
<dbReference type="SMART" id="SM00487">
    <property type="entry name" value="DEXDc"/>
    <property type="match status" value="1"/>
</dbReference>
<dbReference type="CDD" id="cd18793">
    <property type="entry name" value="SF2_C_SNF"/>
    <property type="match status" value="1"/>
</dbReference>
<dbReference type="Pfam" id="PF00176">
    <property type="entry name" value="SNF2-rel_dom"/>
    <property type="match status" value="1"/>
</dbReference>
<feature type="region of interest" description="Disordered" evidence="2">
    <location>
        <begin position="310"/>
        <end position="337"/>
    </location>
</feature>
<reference evidence="6" key="1">
    <citation type="submission" date="2019-10" db="EMBL/GenBank/DDBJ databases">
        <title>Antimicrobial potential of Antarctic Bacteria.</title>
        <authorList>
            <person name="Benaud N."/>
            <person name="Edwards R.J."/>
            <person name="Ferrari B.C."/>
        </authorList>
    </citation>
    <scope>NUCLEOTIDE SEQUENCE [LARGE SCALE GENOMIC DNA]</scope>
    <source>
        <strain evidence="6">NBSH44</strain>
    </source>
</reference>
<protein>
    <submittedName>
        <fullName evidence="5">ATP-dependent helicase</fullName>
    </submittedName>
</protein>
<dbReference type="InterPro" id="IPR001650">
    <property type="entry name" value="Helicase_C-like"/>
</dbReference>
<dbReference type="SUPFAM" id="SSF52540">
    <property type="entry name" value="P-loop containing nucleoside triphosphate hydrolases"/>
    <property type="match status" value="2"/>
</dbReference>
<keyword evidence="6" id="KW-1185">Reference proteome</keyword>
<dbReference type="InterPro" id="IPR049730">
    <property type="entry name" value="SNF2/RAD54-like_C"/>
</dbReference>
<keyword evidence="5" id="KW-0067">ATP-binding</keyword>
<organism evidence="5 6">
    <name type="scientific">Streptomyces finlayi</name>
    <dbReference type="NCBI Taxonomy" id="67296"/>
    <lineage>
        <taxon>Bacteria</taxon>
        <taxon>Bacillati</taxon>
        <taxon>Actinomycetota</taxon>
        <taxon>Actinomycetes</taxon>
        <taxon>Kitasatosporales</taxon>
        <taxon>Streptomycetaceae</taxon>
        <taxon>Streptomyces</taxon>
    </lineage>
</organism>
<feature type="compositionally biased region" description="Acidic residues" evidence="2">
    <location>
        <begin position="317"/>
        <end position="337"/>
    </location>
</feature>
<dbReference type="GO" id="GO:0005524">
    <property type="term" value="F:ATP binding"/>
    <property type="evidence" value="ECO:0007669"/>
    <property type="project" value="InterPro"/>
</dbReference>
<sequence>MATVFRVVTVDDEDGHEVRTQYYDQAGCEIPAPRLSVVRGSARGEVSRVAVPPVAVAHAAVASAGGRERVTSRAFAGEQWSVLSGCVAVFLPADPPRGGRVAFHVAGSGRLPVGLPAEDVEIVTAHGRGARRRMVSAVVRPLAEVLPWLLSVDVEADAPCGETAAGWRHAALYALHLAGRGLLLPGLSAGDHDAWRLGPYAEADATWVRALAEVMPPAAYAVALESAGDGSARTPLQLPDPYTRLREFMDAVADLLPRTPAASSAAGVQPFAARDVQHLPGLRPWAARVADGRDAGVRVSLRLELPGGAMRAHEGDAYDEDPHDEDPHDEDPYDEDGCDAATDPAAATVRAVVQVHSLADPLLLADAADVFSGESGGFGPRTRAQVADVLRRAAAAWPPLRRILSLPDPDELALDEEEFIGLLEGGAAALSAAGVAVHLPRELAREVTARAVIEPEGPAERDQDAEAPAFFSPEQLLSFRWEFAVGDRTLTQGDLDRLAQARRPLVRLRDQWVVVDADLLRKARRARRELGALDALSAALTGSVEDPDGVLVPVRAGGWLAALRDRLAAPEQAGEAELAAPAALDATLRGYQLRGLAWLDRVTRLGLGACLADDMGLGKTITTIALHLRRQEDPATAGRPALVVCPASLLGNWGREIDRFAPGTPWRRHHGPGRDLGGLEPGEIVLTTYGTMRRDAQALAAAGPWGLLVADEAQHVKNPAGATAKALRTLPSSARVALSGTPVENNLSELWALLDWGTPGLLGSLKAFRDRYGRAAERAARGGATGEEDSAAAERLGRLIRPFVLRRRKADPGIAPELPPKTETDERVLLSREQTVLYEAQVRESLAAIKGAKGIARHGLVLKLLTALKQICNHPAQYLKEPDATRLTGRSGKLELLDELLDVIVAEDASVLLFTQYTQMARLLERHLTARGINSLYLHGGTPVKRRGEMVDAFQRGEAPVFLLSLKAAGTGLNLTRAGHVIHYDRWWNPAVEDQATDRAYRIGQTQPVQVHRLITEGTVEDRIAQLLSSKRDLADSVLGGQGEAALTDLSDDELADLVSLHSAHGDRSRR</sequence>
<dbReference type="GO" id="GO:0016787">
    <property type="term" value="F:hydrolase activity"/>
    <property type="evidence" value="ECO:0007669"/>
    <property type="project" value="UniProtKB-KW"/>
</dbReference>
<dbReference type="Proteomes" id="UP000515307">
    <property type="component" value="Chromosome"/>
</dbReference>
<feature type="domain" description="Helicase C-terminal" evidence="4">
    <location>
        <begin position="896"/>
        <end position="1051"/>
    </location>
</feature>
<dbReference type="PANTHER" id="PTHR10799">
    <property type="entry name" value="SNF2/RAD54 HELICASE FAMILY"/>
    <property type="match status" value="1"/>
</dbReference>
<keyword evidence="5" id="KW-0547">Nucleotide-binding</keyword>